<name>A0A543ADL6_9ACTN</name>
<proteinExistence type="predicted"/>
<dbReference type="RefSeq" id="WP_141782372.1">
    <property type="nucleotide sequence ID" value="NZ_VFOV01000001.1"/>
</dbReference>
<keyword evidence="1" id="KW-1133">Transmembrane helix</keyword>
<evidence type="ECO:0000313" key="2">
    <source>
        <dbReference type="EMBL" id="TQL70677.1"/>
    </source>
</evidence>
<gene>
    <name evidence="2" type="ORF">FB381_4616</name>
</gene>
<sequence>MRLSRVVPGVLAVGVVGAGAAFVVGMRNKSPWLQDRIRAFSKQFASEALKTAGNEGAANGVVIHVGRRSGREYATPVTPLPTADGFVINLPYTSKVDWVQNVLAANSATIVHDGVDHRVTDPRVVPYAEVASMLPKSAGVVRAVFDIQEFLRVTTVD</sequence>
<evidence type="ECO:0000313" key="3">
    <source>
        <dbReference type="Proteomes" id="UP000320209"/>
    </source>
</evidence>
<keyword evidence="1" id="KW-0812">Transmembrane</keyword>
<keyword evidence="3" id="KW-1185">Reference proteome</keyword>
<dbReference type="EMBL" id="VFOV01000001">
    <property type="protein sequence ID" value="TQL70677.1"/>
    <property type="molecule type" value="Genomic_DNA"/>
</dbReference>
<reference evidence="2 3" key="1">
    <citation type="submission" date="2019-06" db="EMBL/GenBank/DDBJ databases">
        <title>Sequencing the genomes of 1000 actinobacteria strains.</title>
        <authorList>
            <person name="Klenk H.-P."/>
        </authorList>
    </citation>
    <scope>NUCLEOTIDE SEQUENCE [LARGE SCALE GENOMIC DNA]</scope>
    <source>
        <strain evidence="2 3">DSM 25218</strain>
    </source>
</reference>
<dbReference type="AlphaFoldDB" id="A0A543ADL6"/>
<comment type="caution">
    <text evidence="2">The sequence shown here is derived from an EMBL/GenBank/DDBJ whole genome shotgun (WGS) entry which is preliminary data.</text>
</comment>
<dbReference type="InterPro" id="IPR012349">
    <property type="entry name" value="Split_barrel_FMN-bd"/>
</dbReference>
<feature type="transmembrane region" description="Helical" evidence="1">
    <location>
        <begin position="6"/>
        <end position="26"/>
    </location>
</feature>
<dbReference type="Proteomes" id="UP000320209">
    <property type="component" value="Unassembled WGS sequence"/>
</dbReference>
<dbReference type="Gene3D" id="2.30.110.10">
    <property type="entry name" value="Electron Transport, Fmn-binding Protein, Chain A"/>
    <property type="match status" value="1"/>
</dbReference>
<dbReference type="OrthoDB" id="3778270at2"/>
<accession>A0A543ADL6</accession>
<protein>
    <submittedName>
        <fullName evidence="2">Deazaflavin-dependent oxidoreductase (Nitroreductase family)</fullName>
    </submittedName>
</protein>
<organism evidence="2 3">
    <name type="scientific">Nocardioides albertanoniae</name>
    <dbReference type="NCBI Taxonomy" id="1175486"/>
    <lineage>
        <taxon>Bacteria</taxon>
        <taxon>Bacillati</taxon>
        <taxon>Actinomycetota</taxon>
        <taxon>Actinomycetes</taxon>
        <taxon>Propionibacteriales</taxon>
        <taxon>Nocardioidaceae</taxon>
        <taxon>Nocardioides</taxon>
    </lineage>
</organism>
<evidence type="ECO:0000256" key="1">
    <source>
        <dbReference type="SAM" id="Phobius"/>
    </source>
</evidence>
<keyword evidence="1" id="KW-0472">Membrane</keyword>